<feature type="transmembrane region" description="Helical" evidence="6">
    <location>
        <begin position="699"/>
        <end position="723"/>
    </location>
</feature>
<keyword evidence="5 6" id="KW-0472">Membrane</keyword>
<feature type="transmembrane region" description="Helical" evidence="6">
    <location>
        <begin position="20"/>
        <end position="42"/>
    </location>
</feature>
<feature type="transmembrane region" description="Helical" evidence="6">
    <location>
        <begin position="229"/>
        <end position="250"/>
    </location>
</feature>
<organism evidence="8 9">
    <name type="scientific">Micromonospora halophytica</name>
    <dbReference type="NCBI Taxonomy" id="47864"/>
    <lineage>
        <taxon>Bacteria</taxon>
        <taxon>Bacillati</taxon>
        <taxon>Actinomycetota</taxon>
        <taxon>Actinomycetes</taxon>
        <taxon>Micromonosporales</taxon>
        <taxon>Micromonosporaceae</taxon>
        <taxon>Micromonospora</taxon>
    </lineage>
</organism>
<sequence>MERTLDRLGRVTAGHPWRTLGLWLLAAVALIAVGQAVGGGFVNDFRIPGAESQRAADLARDAFPEYGAASAEVVWHSPDADLRTPERQAAIAAMTAAIHRQPGVTTVEDPFAGQGVVAPDGRTAVGTVRYGQEPGDLGPEAYHRLDAAAGPVRGHGVDVTFRGLVVDLAFEPETGPAEAVGLGVALLVLLVAFGSAVAAGLPILVALAGLVVGTGLMLIAAATTEIPSAAPIVAVMLGLGAGIDYALFVVTRFRAALADGLPTVAAAGRAVATAGHAVLFAGATVVVAILGLLFTGIPFVGALGVAAALTVAAMMLAALTLLPALLGLLGPHVNRGRLPLHPHHPPTPTPTSTGLIKKFASGNGPDADRNFLINTGGRGDWSRGWARWGWHLDRRRVAYGVGAAVVLLGLAAPLLTLRLGTPDDGNQPESWPQRQAYDTVRRELGPGWNAPLVLAVHRPAGTPTDSSLVRLADALTADPEVALATPPVRSPDGTLALLTVVPRHAPQDQQVADLVHRIRRTVGPSALGPDGARVAVGGQTAYMIDMADAVARRLPWVVLGVVVAGGLLLVAMFRAPLIAVKAALMALLSIGAAYGVLVAVFQWGWGLSLLGVDQPVPIMSVVPMLLFAILFGLSMDYEVFLLSSVQEEYRRTGDPHRAVVAGLAGTGRVITAAATIMAMVFLSFAAIDDTLVKMIGIGLATAVLVDATVIRVVLAPAVLGMLGHRAWWPSTRRPVADPQPTPAPTT</sequence>
<proteinExistence type="predicted"/>
<reference evidence="9" key="1">
    <citation type="submission" date="2016-06" db="EMBL/GenBank/DDBJ databases">
        <authorList>
            <person name="Varghese N."/>
        </authorList>
    </citation>
    <scope>NUCLEOTIDE SEQUENCE [LARGE SCALE GENOMIC DNA]</scope>
    <source>
        <strain evidence="9">DSM 43171</strain>
    </source>
</reference>
<gene>
    <name evidence="8" type="ORF">GA0070560_10547</name>
</gene>
<dbReference type="OrthoDB" id="7051771at2"/>
<evidence type="ECO:0000256" key="2">
    <source>
        <dbReference type="ARBA" id="ARBA00022475"/>
    </source>
</evidence>
<dbReference type="SUPFAM" id="SSF82866">
    <property type="entry name" value="Multidrug efflux transporter AcrB transmembrane domain"/>
    <property type="match status" value="2"/>
</dbReference>
<feature type="transmembrane region" description="Helical" evidence="6">
    <location>
        <begin position="204"/>
        <end position="223"/>
    </location>
</feature>
<accession>A0A1C5HLV5</accession>
<comment type="subcellular location">
    <subcellularLocation>
        <location evidence="1">Cell membrane</location>
        <topology evidence="1">Multi-pass membrane protein</topology>
    </subcellularLocation>
</comment>
<dbReference type="PANTHER" id="PTHR33406:SF13">
    <property type="entry name" value="MEMBRANE PROTEIN YDFJ"/>
    <property type="match status" value="1"/>
</dbReference>
<dbReference type="EMBL" id="FMDN01000005">
    <property type="protein sequence ID" value="SCG47000.1"/>
    <property type="molecule type" value="Genomic_DNA"/>
</dbReference>
<evidence type="ECO:0000256" key="5">
    <source>
        <dbReference type="ARBA" id="ARBA00023136"/>
    </source>
</evidence>
<feature type="transmembrane region" description="Helical" evidence="6">
    <location>
        <begin position="179"/>
        <end position="197"/>
    </location>
</feature>
<dbReference type="RefSeq" id="WP_091293834.1">
    <property type="nucleotide sequence ID" value="NZ_FMDN01000005.1"/>
</dbReference>
<feature type="domain" description="SSD" evidence="7">
    <location>
        <begin position="204"/>
        <end position="328"/>
    </location>
</feature>
<evidence type="ECO:0000256" key="4">
    <source>
        <dbReference type="ARBA" id="ARBA00022989"/>
    </source>
</evidence>
<evidence type="ECO:0000256" key="6">
    <source>
        <dbReference type="SAM" id="Phobius"/>
    </source>
</evidence>
<protein>
    <submittedName>
        <fullName evidence="8">Putative drug exporter of the RND superfamily</fullName>
    </submittedName>
</protein>
<evidence type="ECO:0000256" key="3">
    <source>
        <dbReference type="ARBA" id="ARBA00022692"/>
    </source>
</evidence>
<dbReference type="AlphaFoldDB" id="A0A1C5HLV5"/>
<feature type="transmembrane region" description="Helical" evidence="6">
    <location>
        <begin position="617"/>
        <end position="637"/>
    </location>
</feature>
<feature type="transmembrane region" description="Helical" evidence="6">
    <location>
        <begin position="397"/>
        <end position="415"/>
    </location>
</feature>
<dbReference type="InterPro" id="IPR004869">
    <property type="entry name" value="MMPL_dom"/>
</dbReference>
<keyword evidence="2" id="KW-1003">Cell membrane</keyword>
<feature type="transmembrane region" description="Helical" evidence="6">
    <location>
        <begin position="271"/>
        <end position="294"/>
    </location>
</feature>
<evidence type="ECO:0000313" key="9">
    <source>
        <dbReference type="Proteomes" id="UP000199408"/>
    </source>
</evidence>
<feature type="transmembrane region" description="Helical" evidence="6">
    <location>
        <begin position="300"/>
        <end position="329"/>
    </location>
</feature>
<dbReference type="Proteomes" id="UP000199408">
    <property type="component" value="Unassembled WGS sequence"/>
</dbReference>
<evidence type="ECO:0000256" key="1">
    <source>
        <dbReference type="ARBA" id="ARBA00004651"/>
    </source>
</evidence>
<feature type="transmembrane region" description="Helical" evidence="6">
    <location>
        <begin position="554"/>
        <end position="573"/>
    </location>
</feature>
<feature type="transmembrane region" description="Helical" evidence="6">
    <location>
        <begin position="585"/>
        <end position="605"/>
    </location>
</feature>
<dbReference type="InterPro" id="IPR050545">
    <property type="entry name" value="Mycobact_MmpL"/>
</dbReference>
<dbReference type="PANTHER" id="PTHR33406">
    <property type="entry name" value="MEMBRANE PROTEIN MJ1562-RELATED"/>
    <property type="match status" value="1"/>
</dbReference>
<feature type="transmembrane region" description="Helical" evidence="6">
    <location>
        <begin position="658"/>
        <end position="687"/>
    </location>
</feature>
<dbReference type="InterPro" id="IPR000731">
    <property type="entry name" value="SSD"/>
</dbReference>
<keyword evidence="4 6" id="KW-1133">Transmembrane helix</keyword>
<dbReference type="PROSITE" id="PS50156">
    <property type="entry name" value="SSD"/>
    <property type="match status" value="1"/>
</dbReference>
<dbReference type="GO" id="GO:0005886">
    <property type="term" value="C:plasma membrane"/>
    <property type="evidence" value="ECO:0007669"/>
    <property type="project" value="UniProtKB-SubCell"/>
</dbReference>
<evidence type="ECO:0000259" key="7">
    <source>
        <dbReference type="PROSITE" id="PS50156"/>
    </source>
</evidence>
<dbReference type="STRING" id="47864.GA0070560_10547"/>
<evidence type="ECO:0000313" key="8">
    <source>
        <dbReference type="EMBL" id="SCG47000.1"/>
    </source>
</evidence>
<keyword evidence="3 6" id="KW-0812">Transmembrane</keyword>
<name>A0A1C5HLV5_9ACTN</name>
<keyword evidence="9" id="KW-1185">Reference proteome</keyword>
<dbReference type="Gene3D" id="1.20.1640.10">
    <property type="entry name" value="Multidrug efflux transporter AcrB transmembrane domain"/>
    <property type="match status" value="2"/>
</dbReference>
<dbReference type="Pfam" id="PF03176">
    <property type="entry name" value="MMPL"/>
    <property type="match status" value="2"/>
</dbReference>